<dbReference type="EMBL" id="AGXW01000012">
    <property type="protein sequence ID" value="EKJ89491.1"/>
    <property type="molecule type" value="Genomic_DNA"/>
</dbReference>
<dbReference type="GO" id="GO:0005975">
    <property type="term" value="P:carbohydrate metabolic process"/>
    <property type="evidence" value="ECO:0007669"/>
    <property type="project" value="InterPro"/>
</dbReference>
<dbReference type="PANTHER" id="PTHR31339:SF9">
    <property type="entry name" value="PLASMIN AND FIBRONECTIN-BINDING PROTEIN A"/>
    <property type="match status" value="1"/>
</dbReference>
<dbReference type="SUPFAM" id="SSF75005">
    <property type="entry name" value="Arabinanase/levansucrase/invertase"/>
    <property type="match status" value="1"/>
</dbReference>
<dbReference type="SUPFAM" id="SSF51126">
    <property type="entry name" value="Pectin lyase-like"/>
    <property type="match status" value="1"/>
</dbReference>
<keyword evidence="4 5" id="KW-0326">Glycosidase</keyword>
<name>K5CIB0_9BACE</name>
<evidence type="ECO:0000256" key="4">
    <source>
        <dbReference type="ARBA" id="ARBA00023295"/>
    </source>
</evidence>
<proteinExistence type="inferred from homology"/>
<evidence type="ECO:0000313" key="6">
    <source>
        <dbReference type="EMBL" id="EKJ89491.1"/>
    </source>
</evidence>
<dbReference type="Pfam" id="PF00295">
    <property type="entry name" value="Glyco_hydro_28"/>
    <property type="match status" value="1"/>
</dbReference>
<dbReference type="RefSeq" id="WP_007764846.1">
    <property type="nucleotide sequence ID" value="NZ_AKBZ01000002.1"/>
</dbReference>
<dbReference type="Pfam" id="PF04616">
    <property type="entry name" value="Glyco_hydro_43"/>
    <property type="match status" value="1"/>
</dbReference>
<dbReference type="InterPro" id="IPR000743">
    <property type="entry name" value="Glyco_hydro_28"/>
</dbReference>
<dbReference type="Proteomes" id="UP000007995">
    <property type="component" value="Unassembled WGS sequence"/>
</dbReference>
<dbReference type="InterPro" id="IPR011050">
    <property type="entry name" value="Pectin_lyase_fold/virulence"/>
</dbReference>
<evidence type="ECO:0000256" key="3">
    <source>
        <dbReference type="ARBA" id="ARBA00022801"/>
    </source>
</evidence>
<protein>
    <submittedName>
        <fullName evidence="6">Uncharacterized protein</fullName>
    </submittedName>
</protein>
<organism evidence="6 7">
    <name type="scientific">Bacteroides finegoldii CL09T03C10</name>
    <dbReference type="NCBI Taxonomy" id="997888"/>
    <lineage>
        <taxon>Bacteria</taxon>
        <taxon>Pseudomonadati</taxon>
        <taxon>Bacteroidota</taxon>
        <taxon>Bacteroidia</taxon>
        <taxon>Bacteroidales</taxon>
        <taxon>Bacteroidaceae</taxon>
        <taxon>Bacteroides</taxon>
    </lineage>
</organism>
<dbReference type="InterPro" id="IPR006710">
    <property type="entry name" value="Glyco_hydro_43"/>
</dbReference>
<evidence type="ECO:0000256" key="1">
    <source>
        <dbReference type="ARBA" id="ARBA00008834"/>
    </source>
</evidence>
<comment type="caution">
    <text evidence="6">The sequence shown here is derived from an EMBL/GenBank/DDBJ whole genome shotgun (WGS) entry which is preliminary data.</text>
</comment>
<evidence type="ECO:0000313" key="7">
    <source>
        <dbReference type="Proteomes" id="UP000007995"/>
    </source>
</evidence>
<dbReference type="Gene3D" id="2.115.10.20">
    <property type="entry name" value="Glycosyl hydrolase domain, family 43"/>
    <property type="match status" value="1"/>
</dbReference>
<sequence>MKNVIIWMFLTVWSIMNVTAGDTVYLFSYFINNSKDGLHLAYSYDGLTWTALNGGRPFLTPTVGKDKLMRDPSICQAPDGTFHMVWTSSWTDRIIGYASSRDLIHWSEQKAIPVMMNEPAAHNCWAPELFYDESSQTYYIFWATTIPGRHKEVPTSESEKGLNHRIYYVTTKDFKSFSKTAIFFNPDFSVIDAAIVKDPKRNDLIMVVKNENSNPPEKNLRVTRTENIRRGFPTKVSAPITGNYWAEGPAPLFIGDTLYVYFDKYRDHRYGAVRSLDHGETWEDVSDQVSFPKGIRHGTAFAVEASVVEALISASEQYTTIKVEAPFPMQPIKEFIYPDKDFVITDYGAKSGGETDNTKAIAAAIEACYKAGGGRVVVPDGIWLTGPIHFKSNVNLYLEENAVLSFSDNPKDYLPAVMTSWEGLECYNYSPLLYAFECENVAISGKGTLQPKMGTWRVWFKRPQPHLEALKELYTKASTGVPVEERQMAVGENNLRPHLIHFNRCKNIQLEGFRIRESPFWTIHIYMCDGGVVRNLDVRAHGHNNDGIDFEMSKNFLVENCSFDQGDDAVVIKAGRNQDAWRLNTPCENIVIRNCQILKGHTLLGIGSEISGGIRNIYMHDCTVPNSVMRLFFVKTNHRRGGFIENIYMKDVNAGNVQRVLEIDTEVLYQWKDLVPTYEKRLTRIDGVYMEGVTCESADAIYELKGNAQLPVENVAIKDVKVGLLRKFVKKANNVNHLLEKDVTYQTLEGIR</sequence>
<dbReference type="CDD" id="cd08983">
    <property type="entry name" value="GH43_Bt3655-like"/>
    <property type="match status" value="1"/>
</dbReference>
<dbReference type="PANTHER" id="PTHR31339">
    <property type="entry name" value="PECTIN LYASE-RELATED"/>
    <property type="match status" value="1"/>
</dbReference>
<dbReference type="GO" id="GO:0004650">
    <property type="term" value="F:polygalacturonase activity"/>
    <property type="evidence" value="ECO:0007669"/>
    <property type="project" value="InterPro"/>
</dbReference>
<reference evidence="6 7" key="1">
    <citation type="submission" date="2012-02" db="EMBL/GenBank/DDBJ databases">
        <title>The Genome Sequence of Bacteroides finegoldii CL09T03C10.</title>
        <authorList>
            <consortium name="The Broad Institute Genome Sequencing Platform"/>
            <person name="Earl A."/>
            <person name="Ward D."/>
            <person name="Feldgarden M."/>
            <person name="Gevers D."/>
            <person name="Zitomersky N.L."/>
            <person name="Coyne M.J."/>
            <person name="Comstock L.E."/>
            <person name="Young S.K."/>
            <person name="Zeng Q."/>
            <person name="Gargeya S."/>
            <person name="Fitzgerald M."/>
            <person name="Haas B."/>
            <person name="Abouelleil A."/>
            <person name="Alvarado L."/>
            <person name="Arachchi H.M."/>
            <person name="Berlin A."/>
            <person name="Chapman S.B."/>
            <person name="Gearin G."/>
            <person name="Goldberg J."/>
            <person name="Griggs A."/>
            <person name="Gujja S."/>
            <person name="Hansen M."/>
            <person name="Heiman D."/>
            <person name="Howarth C."/>
            <person name="Larimer J."/>
            <person name="Lui A."/>
            <person name="MacDonald P.J.P."/>
            <person name="McCowen C."/>
            <person name="Montmayeur A."/>
            <person name="Murphy C."/>
            <person name="Neiman D."/>
            <person name="Pearson M."/>
            <person name="Priest M."/>
            <person name="Roberts A."/>
            <person name="Saif S."/>
            <person name="Shea T."/>
            <person name="Sisk P."/>
            <person name="Stolte C."/>
            <person name="Sykes S."/>
            <person name="Wortman J."/>
            <person name="Nusbaum C."/>
            <person name="Birren B."/>
        </authorList>
    </citation>
    <scope>NUCLEOTIDE SEQUENCE [LARGE SCALE GENOMIC DNA]</scope>
    <source>
        <strain evidence="6 7">CL09T03C10</strain>
    </source>
</reference>
<dbReference type="InterPro" id="IPR023296">
    <property type="entry name" value="Glyco_hydro_beta-prop_sf"/>
</dbReference>
<keyword evidence="3 5" id="KW-0378">Hydrolase</keyword>
<gene>
    <name evidence="6" type="ORF">HMPREF1057_03032</name>
</gene>
<dbReference type="AlphaFoldDB" id="K5CIB0"/>
<dbReference type="InterPro" id="IPR051801">
    <property type="entry name" value="GH28_Enzymes"/>
</dbReference>
<comment type="similarity">
    <text evidence="2">Belongs to the glycosyl hydrolase 43 family.</text>
</comment>
<accession>K5CIB0</accession>
<evidence type="ECO:0000256" key="2">
    <source>
        <dbReference type="ARBA" id="ARBA00009865"/>
    </source>
</evidence>
<dbReference type="HOGENOM" id="CLU_369933_0_0_10"/>
<dbReference type="InterPro" id="IPR012334">
    <property type="entry name" value="Pectin_lyas_fold"/>
</dbReference>
<comment type="similarity">
    <text evidence="1 5">Belongs to the glycosyl hydrolase 28 family.</text>
</comment>
<dbReference type="Gene3D" id="2.160.20.10">
    <property type="entry name" value="Single-stranded right-handed beta-helix, Pectin lyase-like"/>
    <property type="match status" value="1"/>
</dbReference>
<evidence type="ECO:0000256" key="5">
    <source>
        <dbReference type="RuleBase" id="RU361169"/>
    </source>
</evidence>